<reference evidence="6" key="1">
    <citation type="submission" date="2020-10" db="EMBL/GenBank/DDBJ databases">
        <authorList>
            <person name="Castelo-Branco R."/>
            <person name="Eusebio N."/>
            <person name="Adriana R."/>
            <person name="Vieira A."/>
            <person name="Brugerolle De Fraissinette N."/>
            <person name="Rezende De Castro R."/>
            <person name="Schneider M.P."/>
            <person name="Vasconcelos V."/>
            <person name="Leao P.N."/>
        </authorList>
    </citation>
    <scope>NUCLEOTIDE SEQUENCE</scope>
    <source>
        <strain evidence="6">LEGE 06105</strain>
    </source>
</reference>
<sequence>MKSINLAAIDLNLLVAFEALLEQRNVTKAAEQLQIGQPAMSAALNRLRILFKDELFVRLGRQMQPTLKAQAIAPGILTALQQIRQTVTSSQIFEPTDSDRTFAIGSSDYASFVLIPALLDLTHQTAPSLNFRMIGFEKDSVGDLLEQGAINVALGVFADPPRQTQWEPLFEERFVGIVRQGHPALKQGTMSLETFAQLSHALATLRRDSTGAIDKILNQHNLERRIAFTTPHMMVLPFAIASSDLVAALPRRIALKLATVCNLTIFELPLKTKPWTVSMLWSALSNQDQANRWLRNTIKAISQQIKIN</sequence>
<dbReference type="Pfam" id="PF03466">
    <property type="entry name" value="LysR_substrate"/>
    <property type="match status" value="1"/>
</dbReference>
<dbReference type="SUPFAM" id="SSF53850">
    <property type="entry name" value="Periplasmic binding protein-like II"/>
    <property type="match status" value="1"/>
</dbReference>
<accession>A0A8J7F6B1</accession>
<protein>
    <submittedName>
        <fullName evidence="6">LysR family transcriptional regulator</fullName>
    </submittedName>
</protein>
<dbReference type="Gene3D" id="1.10.10.10">
    <property type="entry name" value="Winged helix-like DNA-binding domain superfamily/Winged helix DNA-binding domain"/>
    <property type="match status" value="1"/>
</dbReference>
<comment type="similarity">
    <text evidence="1">Belongs to the LysR transcriptional regulatory family.</text>
</comment>
<evidence type="ECO:0000256" key="2">
    <source>
        <dbReference type="ARBA" id="ARBA00023015"/>
    </source>
</evidence>
<evidence type="ECO:0000256" key="4">
    <source>
        <dbReference type="ARBA" id="ARBA00023163"/>
    </source>
</evidence>
<evidence type="ECO:0000259" key="5">
    <source>
        <dbReference type="PROSITE" id="PS50931"/>
    </source>
</evidence>
<feature type="domain" description="HTH lysR-type" evidence="5">
    <location>
        <begin position="9"/>
        <end position="66"/>
    </location>
</feature>
<dbReference type="GO" id="GO:0003700">
    <property type="term" value="F:DNA-binding transcription factor activity"/>
    <property type="evidence" value="ECO:0007669"/>
    <property type="project" value="InterPro"/>
</dbReference>
<dbReference type="RefSeq" id="WP_193917935.1">
    <property type="nucleotide sequence ID" value="NZ_JADEWL010000011.1"/>
</dbReference>
<dbReference type="PANTHER" id="PTHR30118:SF15">
    <property type="entry name" value="TRANSCRIPTIONAL REGULATORY PROTEIN"/>
    <property type="match status" value="1"/>
</dbReference>
<evidence type="ECO:0000313" key="7">
    <source>
        <dbReference type="Proteomes" id="UP000620559"/>
    </source>
</evidence>
<dbReference type="EMBL" id="JADEWL010000011">
    <property type="protein sequence ID" value="MBE9212209.1"/>
    <property type="molecule type" value="Genomic_DNA"/>
</dbReference>
<keyword evidence="2" id="KW-0805">Transcription regulation</keyword>
<keyword evidence="7" id="KW-1185">Reference proteome</keyword>
<dbReference type="PANTHER" id="PTHR30118">
    <property type="entry name" value="HTH-TYPE TRANSCRIPTIONAL REGULATOR LEUO-RELATED"/>
    <property type="match status" value="1"/>
</dbReference>
<keyword evidence="3" id="KW-0238">DNA-binding</keyword>
<dbReference type="Proteomes" id="UP000620559">
    <property type="component" value="Unassembled WGS sequence"/>
</dbReference>
<dbReference type="InterPro" id="IPR037402">
    <property type="entry name" value="YidZ_PBP2"/>
</dbReference>
<dbReference type="PROSITE" id="PS50931">
    <property type="entry name" value="HTH_LYSR"/>
    <property type="match status" value="1"/>
</dbReference>
<dbReference type="InterPro" id="IPR000847">
    <property type="entry name" value="LysR_HTH_N"/>
</dbReference>
<name>A0A8J7F6B1_9CYAN</name>
<dbReference type="Gene3D" id="3.40.190.10">
    <property type="entry name" value="Periplasmic binding protein-like II"/>
    <property type="match status" value="2"/>
</dbReference>
<organism evidence="6 7">
    <name type="scientific">Plectonema cf. radiosum LEGE 06105</name>
    <dbReference type="NCBI Taxonomy" id="945769"/>
    <lineage>
        <taxon>Bacteria</taxon>
        <taxon>Bacillati</taxon>
        <taxon>Cyanobacteriota</taxon>
        <taxon>Cyanophyceae</taxon>
        <taxon>Oscillatoriophycideae</taxon>
        <taxon>Oscillatoriales</taxon>
        <taxon>Microcoleaceae</taxon>
        <taxon>Plectonema</taxon>
    </lineage>
</organism>
<dbReference type="GO" id="GO:0003677">
    <property type="term" value="F:DNA binding"/>
    <property type="evidence" value="ECO:0007669"/>
    <property type="project" value="UniProtKB-KW"/>
</dbReference>
<dbReference type="SUPFAM" id="SSF46785">
    <property type="entry name" value="Winged helix' DNA-binding domain"/>
    <property type="match status" value="1"/>
</dbReference>
<comment type="caution">
    <text evidence="6">The sequence shown here is derived from an EMBL/GenBank/DDBJ whole genome shotgun (WGS) entry which is preliminary data.</text>
</comment>
<evidence type="ECO:0000256" key="1">
    <source>
        <dbReference type="ARBA" id="ARBA00009437"/>
    </source>
</evidence>
<dbReference type="InterPro" id="IPR005119">
    <property type="entry name" value="LysR_subst-bd"/>
</dbReference>
<dbReference type="InterPro" id="IPR036388">
    <property type="entry name" value="WH-like_DNA-bd_sf"/>
</dbReference>
<dbReference type="CDD" id="cd08417">
    <property type="entry name" value="PBP2_Nitroaromatics_like"/>
    <property type="match status" value="1"/>
</dbReference>
<evidence type="ECO:0000256" key="3">
    <source>
        <dbReference type="ARBA" id="ARBA00023125"/>
    </source>
</evidence>
<proteinExistence type="inferred from homology"/>
<evidence type="ECO:0000313" key="6">
    <source>
        <dbReference type="EMBL" id="MBE9212209.1"/>
    </source>
</evidence>
<dbReference type="InterPro" id="IPR036390">
    <property type="entry name" value="WH_DNA-bd_sf"/>
</dbReference>
<dbReference type="InterPro" id="IPR050389">
    <property type="entry name" value="LysR-type_TF"/>
</dbReference>
<gene>
    <name evidence="6" type="ORF">IQ247_05700</name>
</gene>
<dbReference type="PRINTS" id="PR00039">
    <property type="entry name" value="HTHLYSR"/>
</dbReference>
<dbReference type="Pfam" id="PF00126">
    <property type="entry name" value="HTH_1"/>
    <property type="match status" value="1"/>
</dbReference>
<keyword evidence="4" id="KW-0804">Transcription</keyword>
<dbReference type="AlphaFoldDB" id="A0A8J7F6B1"/>